<feature type="compositionally biased region" description="Low complexity" evidence="1">
    <location>
        <begin position="586"/>
        <end position="595"/>
    </location>
</feature>
<reference evidence="2" key="1">
    <citation type="submission" date="2023-03" db="EMBL/GenBank/DDBJ databases">
        <title>Massive genome expansion in bonnet fungi (Mycena s.s.) driven by repeated elements and novel gene families across ecological guilds.</title>
        <authorList>
            <consortium name="Lawrence Berkeley National Laboratory"/>
            <person name="Harder C.B."/>
            <person name="Miyauchi S."/>
            <person name="Viragh M."/>
            <person name="Kuo A."/>
            <person name="Thoen E."/>
            <person name="Andreopoulos B."/>
            <person name="Lu D."/>
            <person name="Skrede I."/>
            <person name="Drula E."/>
            <person name="Henrissat B."/>
            <person name="Morin E."/>
            <person name="Kohler A."/>
            <person name="Barry K."/>
            <person name="LaButti K."/>
            <person name="Morin E."/>
            <person name="Salamov A."/>
            <person name="Lipzen A."/>
            <person name="Mereny Z."/>
            <person name="Hegedus B."/>
            <person name="Baldrian P."/>
            <person name="Stursova M."/>
            <person name="Weitz H."/>
            <person name="Taylor A."/>
            <person name="Grigoriev I.V."/>
            <person name="Nagy L.G."/>
            <person name="Martin F."/>
            <person name="Kauserud H."/>
        </authorList>
    </citation>
    <scope>NUCLEOTIDE SEQUENCE</scope>
    <source>
        <strain evidence="2">CBHHK067</strain>
    </source>
</reference>
<evidence type="ECO:0000313" key="3">
    <source>
        <dbReference type="Proteomes" id="UP001221757"/>
    </source>
</evidence>
<name>A0AAD7DGK4_MYCRO</name>
<evidence type="ECO:0000313" key="2">
    <source>
        <dbReference type="EMBL" id="KAJ7690496.1"/>
    </source>
</evidence>
<dbReference type="Proteomes" id="UP001221757">
    <property type="component" value="Unassembled WGS sequence"/>
</dbReference>
<protein>
    <submittedName>
        <fullName evidence="2">Uncharacterized protein</fullName>
    </submittedName>
</protein>
<feature type="compositionally biased region" description="Acidic residues" evidence="1">
    <location>
        <begin position="100"/>
        <end position="110"/>
    </location>
</feature>
<accession>A0AAD7DGK4</accession>
<keyword evidence="3" id="KW-1185">Reference proteome</keyword>
<sequence length="974" mass="108460">MSESVKAHVVCRGCGRDDFTPSGLGHHLAQTSDPRCQKIFREQRNYIPQLDTNNHPDLPTANEPPQARSPSADLQIHPGGDNDPGYNSDSDGEGPPAPFEIDDSDNEDEPPLGWEPPAEGNEDQQMGSPEIGGVGLPEEPAVPRDIPVEERFLVKPHIFIDLGIRADFNFPKLHNIRHYPLIIKLFGSTDNYNTEYTERLHIDLAKDAYRATNRKDEYTQMTLWLERKEKILRHQKFVMWRIAGSPAPDDTQSLWHPPLVIQHRHAQMPLHPSVKGVSLATLETNYGAIYFRDAFARYAVSFGRPELSKHQIEGLAGDFYTPFQKVSVYHTMKFWNGDALGRGGSQDVLDTVHVKPGHRNTQGRQVGGRFDTVLVNDGSGKHTGVAGYRVGQVRVVFKLSRRVSDGLFPGARAPGHLAYVEWFSPFPRRPEPNHLMYKISRPVERFASIVPIENIRRSVHLFPQFGAVVPRDWTSQNVLEMATKFFELQGSSRFWKHIMLFHCGSKSALEVIKRNIEVEIEFFGALAPCLNSALATAPRLRSLRDLLAIGPKLLLDLLLGGPWLPSTLRRTAVSQTEQRKREPKLASTARARAPNSAASRSWDVLHGRPRFRTRCVGAPSGKSPDTPGAYAWRLPKVVLRALAPAGPFTTPSDFRMPGVACQRKEVAARASVFVETLEHNAPPASPVHITRNNRDTGNHLVAYLHFPCPSGTGKVQMTWMDLEARNPLSPCASAILGPDIRCGSADAGARWADVMMSTKSIPNSSLERTQPFPAASAWLTNVETRRRHRPMSGCDHLVTSGQNPLMYTTTSCYVRVPPIRNALPPPSDTLMASAQDLRTESIDPRTDTPLRLRAPTSKRASAVARCAYVWTMQSFVTLDQICRRCRGLRPEEIPNWVISKTPSEPAQDHYPVVLTPPGSYIAAVAAFGPRILNWVNFKTPLDPTKTSIWFCHTRTISVAAVAAFDPTYAQQGQC</sequence>
<feature type="region of interest" description="Disordered" evidence="1">
    <location>
        <begin position="574"/>
        <end position="595"/>
    </location>
</feature>
<evidence type="ECO:0000256" key="1">
    <source>
        <dbReference type="SAM" id="MobiDB-lite"/>
    </source>
</evidence>
<comment type="caution">
    <text evidence="2">The sequence shown here is derived from an EMBL/GenBank/DDBJ whole genome shotgun (WGS) entry which is preliminary data.</text>
</comment>
<feature type="region of interest" description="Disordered" evidence="1">
    <location>
        <begin position="49"/>
        <end position="141"/>
    </location>
</feature>
<gene>
    <name evidence="2" type="ORF">B0H17DRAFT_1134306</name>
</gene>
<dbReference type="AlphaFoldDB" id="A0AAD7DGK4"/>
<organism evidence="2 3">
    <name type="scientific">Mycena rosella</name>
    <name type="common">Pink bonnet</name>
    <name type="synonym">Agaricus rosellus</name>
    <dbReference type="NCBI Taxonomy" id="1033263"/>
    <lineage>
        <taxon>Eukaryota</taxon>
        <taxon>Fungi</taxon>
        <taxon>Dikarya</taxon>
        <taxon>Basidiomycota</taxon>
        <taxon>Agaricomycotina</taxon>
        <taxon>Agaricomycetes</taxon>
        <taxon>Agaricomycetidae</taxon>
        <taxon>Agaricales</taxon>
        <taxon>Marasmiineae</taxon>
        <taxon>Mycenaceae</taxon>
        <taxon>Mycena</taxon>
    </lineage>
</organism>
<dbReference type="EMBL" id="JARKIE010000064">
    <property type="protein sequence ID" value="KAJ7690496.1"/>
    <property type="molecule type" value="Genomic_DNA"/>
</dbReference>
<proteinExistence type="predicted"/>